<evidence type="ECO:0000313" key="4">
    <source>
        <dbReference type="Proteomes" id="UP000198243"/>
    </source>
</evidence>
<feature type="domain" description="Calcineurin-like phosphoesterase" evidence="2">
    <location>
        <begin position="9"/>
        <end position="240"/>
    </location>
</feature>
<evidence type="ECO:0000259" key="2">
    <source>
        <dbReference type="Pfam" id="PF00149"/>
    </source>
</evidence>
<feature type="region of interest" description="Disordered" evidence="1">
    <location>
        <begin position="268"/>
        <end position="288"/>
    </location>
</feature>
<proteinExistence type="predicted"/>
<dbReference type="Pfam" id="PF00149">
    <property type="entry name" value="Metallophos"/>
    <property type="match status" value="1"/>
</dbReference>
<dbReference type="PANTHER" id="PTHR36492">
    <property type="match status" value="1"/>
</dbReference>
<dbReference type="CDD" id="cd00838">
    <property type="entry name" value="MPP_superfamily"/>
    <property type="match status" value="1"/>
</dbReference>
<dbReference type="Gene3D" id="3.60.21.10">
    <property type="match status" value="1"/>
</dbReference>
<keyword evidence="4" id="KW-1185">Reference proteome</keyword>
<name>A0A1C4XJM2_9ACTN</name>
<dbReference type="OrthoDB" id="9013891at2"/>
<dbReference type="RefSeq" id="WP_089020614.1">
    <property type="nucleotide sequence ID" value="NZ_LT607412.1"/>
</dbReference>
<dbReference type="AlphaFoldDB" id="A0A1C4XJM2"/>
<dbReference type="InterPro" id="IPR029052">
    <property type="entry name" value="Metallo-depent_PP-like"/>
</dbReference>
<evidence type="ECO:0000313" key="3">
    <source>
        <dbReference type="EMBL" id="SCF08719.1"/>
    </source>
</evidence>
<protein>
    <submittedName>
        <fullName evidence="3">3',5'-cyclic AMP phosphodiesterase CpdA</fullName>
    </submittedName>
</protein>
<dbReference type="InterPro" id="IPR052963">
    <property type="entry name" value="Pantetheine_PDE"/>
</dbReference>
<dbReference type="GO" id="GO:0016787">
    <property type="term" value="F:hydrolase activity"/>
    <property type="evidence" value="ECO:0007669"/>
    <property type="project" value="InterPro"/>
</dbReference>
<dbReference type="EMBL" id="LT607412">
    <property type="protein sequence ID" value="SCF08719.1"/>
    <property type="molecule type" value="Genomic_DNA"/>
</dbReference>
<dbReference type="PANTHER" id="PTHR36492:SF2">
    <property type="entry name" value="[ACYL-CARRIER-PROTEIN] PHOSPHODIESTERASE PPTH"/>
    <property type="match status" value="1"/>
</dbReference>
<reference evidence="4" key="1">
    <citation type="submission" date="2016-06" db="EMBL/GenBank/DDBJ databases">
        <authorList>
            <person name="Varghese N."/>
            <person name="Submissions Spin"/>
        </authorList>
    </citation>
    <scope>NUCLEOTIDE SEQUENCE [LARGE SCALE GENOMIC DNA]</scope>
    <source>
        <strain evidence="4">DSM 44875</strain>
    </source>
</reference>
<gene>
    <name evidence="3" type="ORF">GA0070607_5364</name>
</gene>
<evidence type="ECO:0000256" key="1">
    <source>
        <dbReference type="SAM" id="MobiDB-lite"/>
    </source>
</evidence>
<accession>A0A1C4XJM2</accession>
<dbReference type="InterPro" id="IPR004843">
    <property type="entry name" value="Calcineurin-like_PHP"/>
</dbReference>
<sequence length="288" mass="33063">MSLPPRLRAVSDLHIGYPENRSFVRELRPGNDGDWLLVAGDVAERYADIEWALGLLSSRFARVVWAPGNHELWTPPDDPVRLRGAERYRELVRLCRRLGVVTPEDPYPVWDGEGGPATIAPLFVLYDYTFRVPEASTKQQSLDLAYEAGVVCTDEALLHPDPYPSREAWCEARVAETERRLAERDRALPTVLVNHYPLVRAPTDVLWFPQFAQWCGTVRTRDWHLRFGASTVVYGHLHIPRTTFHDGVRFEEVSLGYPREWRRRGPVPDPVRTIHPADDVRRMRQPSG</sequence>
<dbReference type="Proteomes" id="UP000198243">
    <property type="component" value="Chromosome I"/>
</dbReference>
<dbReference type="SUPFAM" id="SSF56300">
    <property type="entry name" value="Metallo-dependent phosphatases"/>
    <property type="match status" value="1"/>
</dbReference>
<organism evidence="3 4">
    <name type="scientific">Micromonospora coriariae</name>
    <dbReference type="NCBI Taxonomy" id="285665"/>
    <lineage>
        <taxon>Bacteria</taxon>
        <taxon>Bacillati</taxon>
        <taxon>Actinomycetota</taxon>
        <taxon>Actinomycetes</taxon>
        <taxon>Micromonosporales</taxon>
        <taxon>Micromonosporaceae</taxon>
        <taxon>Micromonospora</taxon>
    </lineage>
</organism>